<dbReference type="Proteomes" id="UP000578030">
    <property type="component" value="Unassembled WGS sequence"/>
</dbReference>
<dbReference type="GO" id="GO:0009055">
    <property type="term" value="F:electron transfer activity"/>
    <property type="evidence" value="ECO:0007669"/>
    <property type="project" value="InterPro"/>
</dbReference>
<dbReference type="PANTHER" id="PTHR40394">
    <property type="entry name" value="LIPOPROTEIN-RELATED"/>
    <property type="match status" value="1"/>
</dbReference>
<comment type="caution">
    <text evidence="6">The sequence shown here is derived from an EMBL/GenBank/DDBJ whole genome shotgun (WGS) entry which is preliminary data.</text>
</comment>
<dbReference type="InterPro" id="IPR009056">
    <property type="entry name" value="Cyt_c-like_dom"/>
</dbReference>
<evidence type="ECO:0000313" key="7">
    <source>
        <dbReference type="Proteomes" id="UP000578030"/>
    </source>
</evidence>
<evidence type="ECO:0000256" key="2">
    <source>
        <dbReference type="ARBA" id="ARBA00022723"/>
    </source>
</evidence>
<sequence>MMRPAPAIVWIGTVLLLVPAAGCDDMTRQNKQNPYASRETAPADIPSGVVQYGQPGDTSRPIPPVTIALLERGHTEYHVFCAPCHAETGNGRGMIVQRGFPAPPPLATADLMSAPPQRLYDVVTGGWGVMYGFAQRIAPDDRWAVVAYVRALQRSQHMMLADLTPEQRAAP</sequence>
<dbReference type="SUPFAM" id="SSF46626">
    <property type="entry name" value="Cytochrome c"/>
    <property type="match status" value="1"/>
</dbReference>
<evidence type="ECO:0000259" key="5">
    <source>
        <dbReference type="PROSITE" id="PS51007"/>
    </source>
</evidence>
<name>A0A7W4K5M3_9PROT</name>
<dbReference type="Gene3D" id="1.10.760.10">
    <property type="entry name" value="Cytochrome c-like domain"/>
    <property type="match status" value="1"/>
</dbReference>
<evidence type="ECO:0000256" key="1">
    <source>
        <dbReference type="ARBA" id="ARBA00022617"/>
    </source>
</evidence>
<dbReference type="RefSeq" id="WP_182955208.1">
    <property type="nucleotide sequence ID" value="NZ_JABEQM010000003.1"/>
</dbReference>
<proteinExistence type="predicted"/>
<dbReference type="AlphaFoldDB" id="A0A7W4K5M3"/>
<reference evidence="6 7" key="1">
    <citation type="submission" date="2020-04" db="EMBL/GenBank/DDBJ databases">
        <title>Description of novel Gluconacetobacter.</title>
        <authorList>
            <person name="Sombolestani A."/>
        </authorList>
    </citation>
    <scope>NUCLEOTIDE SEQUENCE [LARGE SCALE GENOMIC DNA]</scope>
    <source>
        <strain evidence="6 7">LMG 27802</strain>
    </source>
</reference>
<dbReference type="GO" id="GO:0046872">
    <property type="term" value="F:metal ion binding"/>
    <property type="evidence" value="ECO:0007669"/>
    <property type="project" value="UniProtKB-KW"/>
</dbReference>
<dbReference type="EMBL" id="JABEQM010000003">
    <property type="protein sequence ID" value="MBB2200864.1"/>
    <property type="molecule type" value="Genomic_DNA"/>
</dbReference>
<keyword evidence="7" id="KW-1185">Reference proteome</keyword>
<keyword evidence="1 4" id="KW-0349">Heme</keyword>
<dbReference type="PROSITE" id="PS51007">
    <property type="entry name" value="CYTC"/>
    <property type="match status" value="1"/>
</dbReference>
<protein>
    <submittedName>
        <fullName evidence="6">Cytochrome c</fullName>
    </submittedName>
</protein>
<evidence type="ECO:0000256" key="3">
    <source>
        <dbReference type="ARBA" id="ARBA00023004"/>
    </source>
</evidence>
<keyword evidence="3 4" id="KW-0408">Iron</keyword>
<organism evidence="6 7">
    <name type="scientific">Gluconacetobacter tumulisoli</name>
    <dbReference type="NCBI Taxonomy" id="1286189"/>
    <lineage>
        <taxon>Bacteria</taxon>
        <taxon>Pseudomonadati</taxon>
        <taxon>Pseudomonadota</taxon>
        <taxon>Alphaproteobacteria</taxon>
        <taxon>Acetobacterales</taxon>
        <taxon>Acetobacteraceae</taxon>
        <taxon>Gluconacetobacter</taxon>
    </lineage>
</organism>
<gene>
    <name evidence="6" type="ORF">HLH28_04610</name>
</gene>
<feature type="domain" description="Cytochrome c" evidence="5">
    <location>
        <begin position="68"/>
        <end position="153"/>
    </location>
</feature>
<dbReference type="Pfam" id="PF13442">
    <property type="entry name" value="Cytochrome_CBB3"/>
    <property type="match status" value="1"/>
</dbReference>
<keyword evidence="2 4" id="KW-0479">Metal-binding</keyword>
<dbReference type="InterPro" id="IPR036909">
    <property type="entry name" value="Cyt_c-like_dom_sf"/>
</dbReference>
<dbReference type="GO" id="GO:0020037">
    <property type="term" value="F:heme binding"/>
    <property type="evidence" value="ECO:0007669"/>
    <property type="project" value="InterPro"/>
</dbReference>
<evidence type="ECO:0000313" key="6">
    <source>
        <dbReference type="EMBL" id="MBB2200864.1"/>
    </source>
</evidence>
<accession>A0A7W4K5M3</accession>
<evidence type="ECO:0000256" key="4">
    <source>
        <dbReference type="PROSITE-ProRule" id="PRU00433"/>
    </source>
</evidence>
<dbReference type="PANTHER" id="PTHR40394:SF2">
    <property type="entry name" value="QUINOL:CYTOCHROME C OXIDOREDUCTASE MEMBRANE PROTEIN"/>
    <property type="match status" value="1"/>
</dbReference>